<accession>A0AAE4K9M1</accession>
<dbReference type="EMBL" id="JAVRAA010000030">
    <property type="protein sequence ID" value="MDT0340889.1"/>
    <property type="molecule type" value="Genomic_DNA"/>
</dbReference>
<name>A0AAE4K9M1_9BURK</name>
<reference evidence="1" key="1">
    <citation type="submission" date="2023-02" db="EMBL/GenBank/DDBJ databases">
        <title>Description of Herbaspirillum huttiense subsp. nephrolepsisexaltata and Herbaspirillum huttiense subsp. lycopersicon.</title>
        <authorList>
            <person name="Poudel M."/>
            <person name="Sharma A."/>
            <person name="Goss E."/>
            <person name="Tapia J.H."/>
            <person name="Harmon C.M."/>
            <person name="Jones J.B."/>
        </authorList>
    </citation>
    <scope>NUCLEOTIDE SEQUENCE</scope>
    <source>
        <strain evidence="1">NC40101</strain>
    </source>
</reference>
<evidence type="ECO:0000313" key="1">
    <source>
        <dbReference type="EMBL" id="MDT0340889.1"/>
    </source>
</evidence>
<proteinExistence type="predicted"/>
<dbReference type="RefSeq" id="WP_310839101.1">
    <property type="nucleotide sequence ID" value="NZ_JAVLSM010000027.1"/>
</dbReference>
<protein>
    <submittedName>
        <fullName evidence="1">Uncharacterized protein</fullName>
    </submittedName>
</protein>
<sequence length="142" mass="16373">MTSDRFNYIDLSPALEALFRLELAEGDLGRAYWRQISELIKESASFRQRALVAEDQLRRVQLKGRRPNITSVSKKVIRRISTEYPSDVARMQKILLLSGKEYAIDEVIRAWIAYSQQTKKVWGTLPTSDDELLIMLISSLEP</sequence>
<dbReference type="AlphaFoldDB" id="A0AAE4K9M1"/>
<organism evidence="1">
    <name type="scientific">Herbaspirillum huttiense subsp. nephrolepidis</name>
    <dbReference type="NCBI Taxonomy" id="3075126"/>
    <lineage>
        <taxon>Bacteria</taxon>
        <taxon>Pseudomonadati</taxon>
        <taxon>Pseudomonadota</taxon>
        <taxon>Betaproteobacteria</taxon>
        <taxon>Burkholderiales</taxon>
        <taxon>Oxalobacteraceae</taxon>
        <taxon>Herbaspirillum</taxon>
    </lineage>
</organism>
<gene>
    <name evidence="1" type="ORF">RJN63_28955</name>
</gene>
<comment type="caution">
    <text evidence="1">The sequence shown here is derived from an EMBL/GenBank/DDBJ whole genome shotgun (WGS) entry which is preliminary data.</text>
</comment>